<dbReference type="AlphaFoldDB" id="A0AAN7SHD9"/>
<dbReference type="Gene3D" id="3.40.50.1820">
    <property type="entry name" value="alpha/beta hydrolase"/>
    <property type="match status" value="1"/>
</dbReference>
<organism evidence="4 5">
    <name type="scientific">Aquatica leii</name>
    <dbReference type="NCBI Taxonomy" id="1421715"/>
    <lineage>
        <taxon>Eukaryota</taxon>
        <taxon>Metazoa</taxon>
        <taxon>Ecdysozoa</taxon>
        <taxon>Arthropoda</taxon>
        <taxon>Hexapoda</taxon>
        <taxon>Insecta</taxon>
        <taxon>Pterygota</taxon>
        <taxon>Neoptera</taxon>
        <taxon>Endopterygota</taxon>
        <taxon>Coleoptera</taxon>
        <taxon>Polyphaga</taxon>
        <taxon>Elateriformia</taxon>
        <taxon>Elateroidea</taxon>
        <taxon>Lampyridae</taxon>
        <taxon>Luciolinae</taxon>
        <taxon>Aquatica</taxon>
    </lineage>
</organism>
<feature type="domain" description="Carboxylesterase type B" evidence="3">
    <location>
        <begin position="115"/>
        <end position="636"/>
    </location>
</feature>
<proteinExistence type="predicted"/>
<dbReference type="InterPro" id="IPR029058">
    <property type="entry name" value="AB_hydrolase_fold"/>
</dbReference>
<keyword evidence="5" id="KW-1185">Reference proteome</keyword>
<feature type="region of interest" description="Disordered" evidence="2">
    <location>
        <begin position="20"/>
        <end position="96"/>
    </location>
</feature>
<sequence>MAKKYLSEKELEDALYEIIAEKASDSEPMDSDYDPSYSASEEDSYSDSDSENDVPTRRNRTGPKDSENQSNSSPIPGTSGTLSDKEPIQESEVPPPPQRFLQHIYCSFTFTHNFFQIPQGKLKGVVKKSWLGREFDSFTGIPYAKPPTGNLRFEPPEPLTSWEGLLDATEYKSDCIQNNVYFNSYDITGNEDCLYINVFTPKLLPETADTLPVMFYTHGGGLSFGSGSDEWYGPDFFMDEDVVLVTYNYRLGPLGFLSTGDEIVPGNNGLKDQSLALKWTKNNIIHFGGNPNKITVFGNSAAGANTHYFIFSPLTKNLFRGAIIQSGTAFAPWALASKQYANNSKIDLAKSLGCPTSSSEELVNCLRKKNASEIIFNASKIYKWSRYDPTIPFRPVIEPNVDGAFLVEKPETTAELGKAANVPIVLSFTADDGFLRSGHIFNNNLDVEFNNNFDEIAPYSILYFENQNQQDINNKIRSFYFKNKTIDKTTITELTNVITDSWFLYPLIKSAVTHKKYVQKPVYTFLYGYRGQRSYGDFYGDRTLNKVVYHSDELLYIFTTRAFGIYHNTDIEKKVVRSLLKLWTNFAKYGDPTPTKDEDLAKWEPVKDENFSFYYVNNSAHFQMIENPFLERFQFWKEIRDPITKSMF</sequence>
<evidence type="ECO:0000313" key="4">
    <source>
        <dbReference type="EMBL" id="KAK4880589.1"/>
    </source>
</evidence>
<comment type="caution">
    <text evidence="4">The sequence shown here is derived from an EMBL/GenBank/DDBJ whole genome shotgun (WGS) entry which is preliminary data.</text>
</comment>
<evidence type="ECO:0000313" key="5">
    <source>
        <dbReference type="Proteomes" id="UP001353858"/>
    </source>
</evidence>
<dbReference type="SUPFAM" id="SSF53474">
    <property type="entry name" value="alpha/beta-Hydrolases"/>
    <property type="match status" value="1"/>
</dbReference>
<gene>
    <name evidence="4" type="ORF">RN001_008735</name>
</gene>
<dbReference type="PANTHER" id="PTHR11559">
    <property type="entry name" value="CARBOXYLESTERASE"/>
    <property type="match status" value="1"/>
</dbReference>
<name>A0AAN7SHD9_9COLE</name>
<accession>A0AAN7SHD9</accession>
<dbReference type="InterPro" id="IPR002018">
    <property type="entry name" value="CarbesteraseB"/>
</dbReference>
<evidence type="ECO:0000256" key="2">
    <source>
        <dbReference type="SAM" id="MobiDB-lite"/>
    </source>
</evidence>
<dbReference type="InterPro" id="IPR050309">
    <property type="entry name" value="Type-B_Carboxylest/Lipase"/>
</dbReference>
<dbReference type="Proteomes" id="UP001353858">
    <property type="component" value="Unassembled WGS sequence"/>
</dbReference>
<dbReference type="EMBL" id="JARPUR010000003">
    <property type="protein sequence ID" value="KAK4880589.1"/>
    <property type="molecule type" value="Genomic_DNA"/>
</dbReference>
<protein>
    <recommendedName>
        <fullName evidence="3">Carboxylesterase type B domain-containing protein</fullName>
    </recommendedName>
</protein>
<evidence type="ECO:0000256" key="1">
    <source>
        <dbReference type="ARBA" id="ARBA00023180"/>
    </source>
</evidence>
<reference evidence="5" key="1">
    <citation type="submission" date="2023-01" db="EMBL/GenBank/DDBJ databases">
        <title>Key to firefly adult light organ development and bioluminescence: homeobox transcription factors regulate luciferase expression and transportation to peroxisome.</title>
        <authorList>
            <person name="Fu X."/>
        </authorList>
    </citation>
    <scope>NUCLEOTIDE SEQUENCE [LARGE SCALE GENOMIC DNA]</scope>
</reference>
<evidence type="ECO:0000259" key="3">
    <source>
        <dbReference type="Pfam" id="PF00135"/>
    </source>
</evidence>
<dbReference type="PROSITE" id="PS00941">
    <property type="entry name" value="CARBOXYLESTERASE_B_2"/>
    <property type="match status" value="1"/>
</dbReference>
<feature type="compositionally biased region" description="Polar residues" evidence="2">
    <location>
        <begin position="68"/>
        <end position="82"/>
    </location>
</feature>
<dbReference type="Pfam" id="PF00135">
    <property type="entry name" value="COesterase"/>
    <property type="match status" value="1"/>
</dbReference>
<feature type="compositionally biased region" description="Acidic residues" evidence="2">
    <location>
        <begin position="40"/>
        <end position="52"/>
    </location>
</feature>
<keyword evidence="1" id="KW-0325">Glycoprotein</keyword>
<dbReference type="InterPro" id="IPR019819">
    <property type="entry name" value="Carboxylesterase_B_CS"/>
</dbReference>